<keyword evidence="3 6" id="KW-0812">Transmembrane</keyword>
<evidence type="ECO:0000256" key="3">
    <source>
        <dbReference type="ARBA" id="ARBA00022692"/>
    </source>
</evidence>
<dbReference type="AlphaFoldDB" id="B9JGZ1"/>
<dbReference type="PROSITE" id="PS50895">
    <property type="entry name" value="SURF1"/>
    <property type="match status" value="1"/>
</dbReference>
<proteinExistence type="inferred from homology"/>
<evidence type="ECO:0000313" key="7">
    <source>
        <dbReference type="EMBL" id="ACM24987.1"/>
    </source>
</evidence>
<comment type="subcellular location">
    <subcellularLocation>
        <location evidence="6">Cell membrane</location>
        <topology evidence="6">Multi-pass membrane protein</topology>
    </subcellularLocation>
    <subcellularLocation>
        <location evidence="1">Membrane</location>
    </subcellularLocation>
</comment>
<dbReference type="PANTHER" id="PTHR23427:SF2">
    <property type="entry name" value="SURFEIT LOCUS PROTEIN 1"/>
    <property type="match status" value="1"/>
</dbReference>
<dbReference type="KEGG" id="ara:Arad_0251"/>
<evidence type="ECO:0000256" key="1">
    <source>
        <dbReference type="ARBA" id="ARBA00004370"/>
    </source>
</evidence>
<evidence type="ECO:0000256" key="6">
    <source>
        <dbReference type="RuleBase" id="RU363076"/>
    </source>
</evidence>
<feature type="transmembrane region" description="Helical" evidence="6">
    <location>
        <begin position="244"/>
        <end position="265"/>
    </location>
</feature>
<dbReference type="InterPro" id="IPR045214">
    <property type="entry name" value="Surf1/Surf4"/>
</dbReference>
<evidence type="ECO:0000313" key="8">
    <source>
        <dbReference type="Proteomes" id="UP000001600"/>
    </source>
</evidence>
<keyword evidence="5 6" id="KW-0472">Membrane</keyword>
<evidence type="ECO:0000256" key="4">
    <source>
        <dbReference type="ARBA" id="ARBA00022989"/>
    </source>
</evidence>
<dbReference type="PANTHER" id="PTHR23427">
    <property type="entry name" value="SURFEIT LOCUS PROTEIN"/>
    <property type="match status" value="1"/>
</dbReference>
<evidence type="ECO:0000256" key="2">
    <source>
        <dbReference type="ARBA" id="ARBA00007165"/>
    </source>
</evidence>
<dbReference type="STRING" id="311403.Arad_0251"/>
<dbReference type="GO" id="GO:0005886">
    <property type="term" value="C:plasma membrane"/>
    <property type="evidence" value="ECO:0007669"/>
    <property type="project" value="UniProtKB-SubCell"/>
</dbReference>
<dbReference type="EMBL" id="CP000628">
    <property type="protein sequence ID" value="ACM24987.1"/>
    <property type="molecule type" value="Genomic_DNA"/>
</dbReference>
<dbReference type="Pfam" id="PF02104">
    <property type="entry name" value="SURF1"/>
    <property type="match status" value="1"/>
</dbReference>
<keyword evidence="4 6" id="KW-1133">Transmembrane helix</keyword>
<dbReference type="eggNOG" id="COG3346">
    <property type="taxonomic scope" value="Bacteria"/>
</dbReference>
<gene>
    <name evidence="7" type="ordered locus">Arad_0251</name>
</gene>
<accession>B9JGZ1</accession>
<dbReference type="Proteomes" id="UP000001600">
    <property type="component" value="Chromosome 1"/>
</dbReference>
<protein>
    <recommendedName>
        <fullName evidence="6">SURF1-like protein</fullName>
    </recommendedName>
</protein>
<evidence type="ECO:0000256" key="5">
    <source>
        <dbReference type="ARBA" id="ARBA00023136"/>
    </source>
</evidence>
<keyword evidence="6" id="KW-1003">Cell membrane</keyword>
<feature type="transmembrane region" description="Helical" evidence="6">
    <location>
        <begin position="41"/>
        <end position="61"/>
    </location>
</feature>
<dbReference type="HOGENOM" id="CLU_047737_4_1_5"/>
<dbReference type="InterPro" id="IPR002994">
    <property type="entry name" value="Surf1/Shy1"/>
</dbReference>
<reference evidence="7 8" key="1">
    <citation type="journal article" date="2009" name="J. Bacteriol.">
        <title>Genome sequences of three Agrobacterium biovars help elucidate the evolution of multichromosome genomes in bacteria.</title>
        <authorList>
            <person name="Slater S.C."/>
            <person name="Goldman B.S."/>
            <person name="Goodner B."/>
            <person name="Setubal J.C."/>
            <person name="Farrand S.K."/>
            <person name="Nester E.W."/>
            <person name="Burr T.J."/>
            <person name="Banta L."/>
            <person name="Dickerman A.W."/>
            <person name="Paulsen I."/>
            <person name="Otten L."/>
            <person name="Suen G."/>
            <person name="Welch R."/>
            <person name="Almeida N.F."/>
            <person name="Arnold F."/>
            <person name="Burton O.T."/>
            <person name="Du Z."/>
            <person name="Ewing A."/>
            <person name="Godsy E."/>
            <person name="Heisel S."/>
            <person name="Houmiel K.L."/>
            <person name="Jhaveri J."/>
            <person name="Lu J."/>
            <person name="Miller N.M."/>
            <person name="Norton S."/>
            <person name="Chen Q."/>
            <person name="Phoolcharoen W."/>
            <person name="Ohlin V."/>
            <person name="Ondrusek D."/>
            <person name="Pride N."/>
            <person name="Stricklin S.L."/>
            <person name="Sun J."/>
            <person name="Wheeler C."/>
            <person name="Wilson L."/>
            <person name="Zhu H."/>
            <person name="Wood D.W."/>
        </authorList>
    </citation>
    <scope>NUCLEOTIDE SEQUENCE [LARGE SCALE GENOMIC DNA]</scope>
    <source>
        <strain evidence="8">K84 / ATCC BAA-868</strain>
    </source>
</reference>
<organism evidence="7 8">
    <name type="scientific">Rhizobium rhizogenes (strain K84 / ATCC BAA-868)</name>
    <name type="common">Agrobacterium radiobacter</name>
    <dbReference type="NCBI Taxonomy" id="311403"/>
    <lineage>
        <taxon>Bacteria</taxon>
        <taxon>Pseudomonadati</taxon>
        <taxon>Pseudomonadota</taxon>
        <taxon>Alphaproteobacteria</taxon>
        <taxon>Hyphomicrobiales</taxon>
        <taxon>Rhizobiaceae</taxon>
        <taxon>Rhizobium/Agrobacterium group</taxon>
        <taxon>Rhizobium</taxon>
    </lineage>
</organism>
<comment type="similarity">
    <text evidence="2 6">Belongs to the SURF1 family.</text>
</comment>
<sequence length="276" mass="30420">MPALSGVMFPPAFFAPPMEFCALTDIPTDSLSEKPRSTLKLATWVILLLLLTALLIGLGTWQVQRLSWKLDLIARVDARVHAPPVAAPGPAEWSAIDAAGYEYKRVEVTGTFLNDKETQVYASTVLGPGYWVLTPMREVDGTVVVINRGFVPTVKRNPDTRPAGELSGETTVTGLLRINEPKGTLLRSNVPAEERWYSRDVTAIAEVRGLKNVAPYFIDADDTKNPGDLPVGGLTQIAFHNSHLVYAITWYGLSLMTLGLAGYLIRFERQRTKARR</sequence>
<dbReference type="CDD" id="cd06662">
    <property type="entry name" value="SURF1"/>
    <property type="match status" value="1"/>
</dbReference>
<name>B9JGZ1_RHIR8</name>